<dbReference type="EMBL" id="VXAK01028236">
    <property type="protein sequence ID" value="NXK29382.1"/>
    <property type="molecule type" value="Genomic_DNA"/>
</dbReference>
<evidence type="ECO:0000313" key="2">
    <source>
        <dbReference type="EMBL" id="NXK29382.1"/>
    </source>
</evidence>
<gene>
    <name evidence="2" type="primary">Csf2rb</name>
    <name evidence="2" type="ORF">AREINT_R15435</name>
</gene>
<reference evidence="2 3" key="1">
    <citation type="submission" date="2019-09" db="EMBL/GenBank/DDBJ databases">
        <title>Bird 10,000 Genomes (B10K) Project - Family phase.</title>
        <authorList>
            <person name="Zhang G."/>
        </authorList>
    </citation>
    <scope>NUCLEOTIDE SEQUENCE [LARGE SCALE GENOMIC DNA]</scope>
    <source>
        <strain evidence="2">B10K-DU-005-73</strain>
        <tissue evidence="2">Liver</tissue>
    </source>
</reference>
<sequence length="136" mass="15942">LSTIYICNHCIFFWSEFLFLESIPMKSLSCYNDYNSQVTCTWMEHSEAHALVGMILYQRDNVIKENKEMFCKRQTENDLREASDSYVHWVCHNTTDDFGIGLDDIYSFKPNKILQAELSVDLLQNGKDEILNSHFP</sequence>
<keyword evidence="3" id="KW-1185">Reference proteome</keyword>
<comment type="caution">
    <text evidence="2">The sequence shown here is derived from an EMBL/GenBank/DDBJ whole genome shotgun (WGS) entry which is preliminary data.</text>
</comment>
<proteinExistence type="predicted"/>
<dbReference type="InterPro" id="IPR013783">
    <property type="entry name" value="Ig-like_fold"/>
</dbReference>
<dbReference type="SUPFAM" id="SSF49265">
    <property type="entry name" value="Fibronectin type III"/>
    <property type="match status" value="1"/>
</dbReference>
<dbReference type="InterPro" id="IPR048668">
    <property type="entry name" value="IL3RB_N"/>
</dbReference>
<accession>A0A7L0IBR3</accession>
<dbReference type="InterPro" id="IPR036116">
    <property type="entry name" value="FN3_sf"/>
</dbReference>
<feature type="non-terminal residue" evidence="2">
    <location>
        <position position="136"/>
    </location>
</feature>
<protein>
    <submittedName>
        <fullName evidence="2">IL3RB protein</fullName>
    </submittedName>
</protein>
<feature type="domain" description="Cytokine receptor common subunit beta N-terminal" evidence="1">
    <location>
        <begin position="23"/>
        <end position="111"/>
    </location>
</feature>
<organism evidence="2 3">
    <name type="scientific">Arenaria interpres</name>
    <name type="common">Ruddy turnstone</name>
    <name type="synonym">Tringa interpres</name>
    <dbReference type="NCBI Taxonomy" id="54971"/>
    <lineage>
        <taxon>Eukaryota</taxon>
        <taxon>Metazoa</taxon>
        <taxon>Chordata</taxon>
        <taxon>Craniata</taxon>
        <taxon>Vertebrata</taxon>
        <taxon>Euteleostomi</taxon>
        <taxon>Archelosauria</taxon>
        <taxon>Archosauria</taxon>
        <taxon>Dinosauria</taxon>
        <taxon>Saurischia</taxon>
        <taxon>Theropoda</taxon>
        <taxon>Coelurosauria</taxon>
        <taxon>Aves</taxon>
        <taxon>Neognathae</taxon>
        <taxon>Neoaves</taxon>
        <taxon>Charadriiformes</taxon>
        <taxon>Scolopacidae</taxon>
        <taxon>Arenaria</taxon>
    </lineage>
</organism>
<dbReference type="Proteomes" id="UP000541811">
    <property type="component" value="Unassembled WGS sequence"/>
</dbReference>
<dbReference type="AlphaFoldDB" id="A0A7L0IBR3"/>
<evidence type="ECO:0000313" key="3">
    <source>
        <dbReference type="Proteomes" id="UP000541811"/>
    </source>
</evidence>
<feature type="non-terminal residue" evidence="2">
    <location>
        <position position="1"/>
    </location>
</feature>
<name>A0A7L0IBR3_AREIN</name>
<dbReference type="Pfam" id="PF21460">
    <property type="entry name" value="IL3Rb_N"/>
    <property type="match status" value="1"/>
</dbReference>
<evidence type="ECO:0000259" key="1">
    <source>
        <dbReference type="Pfam" id="PF21460"/>
    </source>
</evidence>
<dbReference type="Gene3D" id="2.60.40.10">
    <property type="entry name" value="Immunoglobulins"/>
    <property type="match status" value="1"/>
</dbReference>